<dbReference type="PROSITE" id="PS50929">
    <property type="entry name" value="ABC_TM1F"/>
    <property type="match status" value="1"/>
</dbReference>
<dbReference type="PANTHER" id="PTHR43394:SF1">
    <property type="entry name" value="ATP-BINDING CASSETTE SUB-FAMILY B MEMBER 10, MITOCHONDRIAL"/>
    <property type="match status" value="1"/>
</dbReference>
<accession>A0ABT8LBH5</accession>
<dbReference type="Gene3D" id="1.20.1560.10">
    <property type="entry name" value="ABC transporter type 1, transmembrane domain"/>
    <property type="match status" value="2"/>
</dbReference>
<evidence type="ECO:0000313" key="10">
    <source>
        <dbReference type="EMBL" id="MDN5214546.1"/>
    </source>
</evidence>
<dbReference type="PROSITE" id="PS00211">
    <property type="entry name" value="ABC_TRANSPORTER_1"/>
    <property type="match status" value="1"/>
</dbReference>
<keyword evidence="2 7" id="KW-0812">Transmembrane</keyword>
<keyword evidence="6 7" id="KW-0472">Membrane</keyword>
<feature type="transmembrane region" description="Helical" evidence="7">
    <location>
        <begin position="183"/>
        <end position="203"/>
    </location>
</feature>
<comment type="caution">
    <text evidence="10">The sequence shown here is derived from an EMBL/GenBank/DDBJ whole genome shotgun (WGS) entry which is preliminary data.</text>
</comment>
<dbReference type="InterPro" id="IPR027417">
    <property type="entry name" value="P-loop_NTPase"/>
</dbReference>
<dbReference type="SUPFAM" id="SSF90123">
    <property type="entry name" value="ABC transporter transmembrane region"/>
    <property type="match status" value="1"/>
</dbReference>
<organism evidence="10 11">
    <name type="scientific">Agaribacillus aureus</name>
    <dbReference type="NCBI Taxonomy" id="3051825"/>
    <lineage>
        <taxon>Bacteria</taxon>
        <taxon>Pseudomonadati</taxon>
        <taxon>Bacteroidota</taxon>
        <taxon>Cytophagia</taxon>
        <taxon>Cytophagales</taxon>
        <taxon>Splendidivirgaceae</taxon>
        <taxon>Agaribacillus</taxon>
    </lineage>
</organism>
<evidence type="ECO:0000256" key="3">
    <source>
        <dbReference type="ARBA" id="ARBA00022741"/>
    </source>
</evidence>
<dbReference type="InterPro" id="IPR003439">
    <property type="entry name" value="ABC_transporter-like_ATP-bd"/>
</dbReference>
<evidence type="ECO:0000256" key="1">
    <source>
        <dbReference type="ARBA" id="ARBA00004651"/>
    </source>
</evidence>
<dbReference type="Pfam" id="PF00005">
    <property type="entry name" value="ABC_tran"/>
    <property type="match status" value="1"/>
</dbReference>
<feature type="transmembrane region" description="Helical" evidence="7">
    <location>
        <begin position="263"/>
        <end position="285"/>
    </location>
</feature>
<evidence type="ECO:0000259" key="8">
    <source>
        <dbReference type="PROSITE" id="PS50893"/>
    </source>
</evidence>
<feature type="transmembrane region" description="Helical" evidence="7">
    <location>
        <begin position="160"/>
        <end position="177"/>
    </location>
</feature>
<evidence type="ECO:0000256" key="6">
    <source>
        <dbReference type="ARBA" id="ARBA00023136"/>
    </source>
</evidence>
<dbReference type="PROSITE" id="PS50893">
    <property type="entry name" value="ABC_TRANSPORTER_2"/>
    <property type="match status" value="1"/>
</dbReference>
<dbReference type="SMART" id="SM00382">
    <property type="entry name" value="AAA"/>
    <property type="match status" value="1"/>
</dbReference>
<feature type="domain" description="ABC transmembrane type-1" evidence="9">
    <location>
        <begin position="40"/>
        <end position="323"/>
    </location>
</feature>
<feature type="transmembrane region" description="Helical" evidence="7">
    <location>
        <begin position="80"/>
        <end position="102"/>
    </location>
</feature>
<evidence type="ECO:0000256" key="5">
    <source>
        <dbReference type="ARBA" id="ARBA00022989"/>
    </source>
</evidence>
<proteinExistence type="predicted"/>
<comment type="subcellular location">
    <subcellularLocation>
        <location evidence="1">Cell membrane</location>
        <topology evidence="1">Multi-pass membrane protein</topology>
    </subcellularLocation>
</comment>
<dbReference type="Proteomes" id="UP001172083">
    <property type="component" value="Unassembled WGS sequence"/>
</dbReference>
<dbReference type="Pfam" id="PF00664">
    <property type="entry name" value="ABC_membrane"/>
    <property type="match status" value="1"/>
</dbReference>
<keyword evidence="11" id="KW-1185">Reference proteome</keyword>
<dbReference type="EMBL" id="JAUJEB010000005">
    <property type="protein sequence ID" value="MDN5214546.1"/>
    <property type="molecule type" value="Genomic_DNA"/>
</dbReference>
<reference evidence="10" key="1">
    <citation type="submission" date="2023-06" db="EMBL/GenBank/DDBJ databases">
        <title>Genomic of Agaribacillus aureum.</title>
        <authorList>
            <person name="Wang G."/>
        </authorList>
    </citation>
    <scope>NUCLEOTIDE SEQUENCE</scope>
    <source>
        <strain evidence="10">BMA12</strain>
    </source>
</reference>
<dbReference type="SUPFAM" id="SSF52540">
    <property type="entry name" value="P-loop containing nucleoside triphosphate hydrolases"/>
    <property type="match status" value="1"/>
</dbReference>
<name>A0ABT8LBH5_9BACT</name>
<gene>
    <name evidence="10" type="ORF">QQ020_20875</name>
</gene>
<evidence type="ECO:0000256" key="4">
    <source>
        <dbReference type="ARBA" id="ARBA00022840"/>
    </source>
</evidence>
<keyword evidence="3" id="KW-0547">Nucleotide-binding</keyword>
<evidence type="ECO:0000259" key="9">
    <source>
        <dbReference type="PROSITE" id="PS50929"/>
    </source>
</evidence>
<feature type="transmembrane region" description="Helical" evidence="7">
    <location>
        <begin position="39"/>
        <end position="60"/>
    </location>
</feature>
<keyword evidence="4" id="KW-0067">ATP-binding</keyword>
<feature type="transmembrane region" description="Helical" evidence="7">
    <location>
        <begin position="297"/>
        <end position="321"/>
    </location>
</feature>
<evidence type="ECO:0000256" key="7">
    <source>
        <dbReference type="SAM" id="Phobius"/>
    </source>
</evidence>
<dbReference type="InterPro" id="IPR017871">
    <property type="entry name" value="ABC_transporter-like_CS"/>
</dbReference>
<keyword evidence="5 7" id="KW-1133">Transmembrane helix</keyword>
<dbReference type="RefSeq" id="WP_346759885.1">
    <property type="nucleotide sequence ID" value="NZ_JAUJEB010000005.1"/>
</dbReference>
<dbReference type="PANTHER" id="PTHR43394">
    <property type="entry name" value="ATP-DEPENDENT PERMEASE MDL1, MITOCHONDRIAL"/>
    <property type="match status" value="1"/>
</dbReference>
<feature type="domain" description="ABC transporter" evidence="8">
    <location>
        <begin position="357"/>
        <end position="593"/>
    </location>
</feature>
<dbReference type="CDD" id="cd18576">
    <property type="entry name" value="ABC_6TM_bac_exporter_ABCB8_10_like"/>
    <property type="match status" value="1"/>
</dbReference>
<dbReference type="InterPro" id="IPR003593">
    <property type="entry name" value="AAA+_ATPase"/>
</dbReference>
<protein>
    <submittedName>
        <fullName evidence="10">ABC transporter transmembrane domain-containing protein</fullName>
    </submittedName>
</protein>
<dbReference type="CDD" id="cd03249">
    <property type="entry name" value="ABC_MTABC3_MDL1_MDL2"/>
    <property type="match status" value="1"/>
</dbReference>
<dbReference type="Gene3D" id="3.40.50.300">
    <property type="entry name" value="P-loop containing nucleotide triphosphate hydrolases"/>
    <property type="match status" value="1"/>
</dbReference>
<dbReference type="InterPro" id="IPR011527">
    <property type="entry name" value="ABC1_TM_dom"/>
</dbReference>
<dbReference type="InterPro" id="IPR039421">
    <property type="entry name" value="Type_1_exporter"/>
</dbReference>
<evidence type="ECO:0000313" key="11">
    <source>
        <dbReference type="Proteomes" id="UP001172083"/>
    </source>
</evidence>
<sequence>MAKIDQKGLKEEDKKALNKKNFAQLLGIFKYMVPYKLPFILGMFCLLAGSGVLLLFPFLMGKLVNAAVGEGNWITNDINQITLMLFAVLVIQSLFSFFRVYLFAQVSEKGMADIRQSLYTKLMTLPIPFYDKSRTGELLSRITSDVSLLQDTFSTTLAELVRQVITLVGALIFIFWSTPKLSLFMLATFPVVIIGAMFFGRFIRKLSRQTQDQLATANIIVEETMQSIHTVKAFTSELTEVLRYRRSLDRVVKTALKTAKYRGLFISFIIIALFGGIVGVMWRGATLVQAGMEVGDLFSFVLFTAFIGGSIAGLGSIYGTVQRAMGASERVLEIIGEATELDLDTTLTPSMKLNGSVAFEGVAFSYPTRKDFQVLKQIDFSVQPGEKIALVGHSGAGKSTIIQLLMRFYALDKGEIKVDGKNINDYDLRGYRSNLGIVPQEVILFGGSIRENIGYGNPLAGDDEILEAARQANALEFINSFPEKLDTLVGERGMKLSGGQKQRVAIARAILKDPKILILDEATSSLDAESENLVQTALDKLMENRTTIIIAHRLSTIRKVDKIYVINEGNILESGTHDDLSKIENGLYNNLVKLQFQEAV</sequence>
<evidence type="ECO:0000256" key="2">
    <source>
        <dbReference type="ARBA" id="ARBA00022692"/>
    </source>
</evidence>
<dbReference type="InterPro" id="IPR036640">
    <property type="entry name" value="ABC1_TM_sf"/>
</dbReference>